<accession>A0A1I1E0L7</accession>
<keyword evidence="1" id="KW-0472">Membrane</keyword>
<feature type="transmembrane region" description="Helical" evidence="1">
    <location>
        <begin position="189"/>
        <end position="212"/>
    </location>
</feature>
<keyword evidence="1" id="KW-0812">Transmembrane</keyword>
<feature type="transmembrane region" description="Helical" evidence="1">
    <location>
        <begin position="20"/>
        <end position="38"/>
    </location>
</feature>
<organism evidence="2 3">
    <name type="scientific">Natronobacterium haloterrestre</name>
    <name type="common">Halobiforma haloterrestris</name>
    <dbReference type="NCBI Taxonomy" id="148448"/>
    <lineage>
        <taxon>Archaea</taxon>
        <taxon>Methanobacteriati</taxon>
        <taxon>Methanobacteriota</taxon>
        <taxon>Stenosarchaea group</taxon>
        <taxon>Halobacteria</taxon>
        <taxon>Halobacteriales</taxon>
        <taxon>Natrialbaceae</taxon>
        <taxon>Natronobacterium</taxon>
    </lineage>
</organism>
<feature type="transmembrane region" description="Helical" evidence="1">
    <location>
        <begin position="120"/>
        <end position="142"/>
    </location>
</feature>
<evidence type="ECO:0000256" key="1">
    <source>
        <dbReference type="SAM" id="Phobius"/>
    </source>
</evidence>
<reference evidence="3" key="1">
    <citation type="submission" date="2016-10" db="EMBL/GenBank/DDBJ databases">
        <authorList>
            <person name="Varghese N."/>
            <person name="Submissions S."/>
        </authorList>
    </citation>
    <scope>NUCLEOTIDE SEQUENCE [LARGE SCALE GENOMIC DNA]</scope>
    <source>
        <strain evidence="3">DSM 13078</strain>
    </source>
</reference>
<evidence type="ECO:0000313" key="2">
    <source>
        <dbReference type="EMBL" id="SFB80617.1"/>
    </source>
</evidence>
<name>A0A1I1E0L7_NATHA</name>
<proteinExistence type="predicted"/>
<feature type="transmembrane region" description="Helical" evidence="1">
    <location>
        <begin position="154"/>
        <end position="177"/>
    </location>
</feature>
<keyword evidence="1" id="KW-1133">Transmembrane helix</keyword>
<keyword evidence="3" id="KW-1185">Reference proteome</keyword>
<gene>
    <name evidence="2" type="ORF">SAMN05444422_102115</name>
</gene>
<dbReference type="Proteomes" id="UP000199161">
    <property type="component" value="Unassembled WGS sequence"/>
</dbReference>
<feature type="transmembrane region" description="Helical" evidence="1">
    <location>
        <begin position="81"/>
        <end position="100"/>
    </location>
</feature>
<dbReference type="AlphaFoldDB" id="A0A1I1E0L7"/>
<evidence type="ECO:0000313" key="3">
    <source>
        <dbReference type="Proteomes" id="UP000199161"/>
    </source>
</evidence>
<dbReference type="Gene3D" id="1.10.287.1260">
    <property type="match status" value="1"/>
</dbReference>
<protein>
    <submittedName>
        <fullName evidence="2">Uncharacterized protein</fullName>
    </submittedName>
</protein>
<dbReference type="EMBL" id="FOKW01000002">
    <property type="protein sequence ID" value="SFB80617.1"/>
    <property type="molecule type" value="Genomic_DNA"/>
</dbReference>
<sequence length="243" mass="25980">MLATRIRASIESNLVGFVDLVPTLFGAVLVVSFGVFLGRKLQPKVADAGRRVEIDETVRATPFEALFPDGSDGVSRTFAVFLKYYVALVGVFAAIEWVAARTAMSSTWLVSTWGQDLLAYVPPIVIGIVVLFVGFYLANWGTEQVRHSPATEQLGFAPVLAGATKTILYFLVLVIGLETMPIDAGILHTFGQAFAYAIGLAAALAIGIAVGWGGKDYVAENIDDWFAQTRDAAGETKAVTGDD</sequence>